<dbReference type="RefSeq" id="WP_307635247.1">
    <property type="nucleotide sequence ID" value="NZ_JAUSQL010000001.1"/>
</dbReference>
<gene>
    <name evidence="2" type="ORF">J2S45_001903</name>
</gene>
<dbReference type="EMBL" id="JAUSQL010000001">
    <property type="protein sequence ID" value="MDP9833224.1"/>
    <property type="molecule type" value="Genomic_DNA"/>
</dbReference>
<evidence type="ECO:0008006" key="4">
    <source>
        <dbReference type="Google" id="ProtNLM"/>
    </source>
</evidence>
<comment type="caution">
    <text evidence="2">The sequence shown here is derived from an EMBL/GenBank/DDBJ whole genome shotgun (WGS) entry which is preliminary data.</text>
</comment>
<evidence type="ECO:0000313" key="3">
    <source>
        <dbReference type="Proteomes" id="UP001230145"/>
    </source>
</evidence>
<dbReference type="Proteomes" id="UP001230145">
    <property type="component" value="Unassembled WGS sequence"/>
</dbReference>
<accession>A0ABT9PKH1</accession>
<keyword evidence="1" id="KW-1133">Transmembrane helix</keyword>
<reference evidence="2 3" key="1">
    <citation type="submission" date="2023-07" db="EMBL/GenBank/DDBJ databases">
        <title>Sequencing the genomes of 1000 actinobacteria strains.</title>
        <authorList>
            <person name="Klenk H.-P."/>
        </authorList>
    </citation>
    <scope>NUCLEOTIDE SEQUENCE [LARGE SCALE GENOMIC DNA]</scope>
    <source>
        <strain evidence="2 3">DSM 19515</strain>
    </source>
</reference>
<evidence type="ECO:0000256" key="1">
    <source>
        <dbReference type="SAM" id="Phobius"/>
    </source>
</evidence>
<name>A0ABT9PKH1_9ACTO</name>
<protein>
    <recommendedName>
        <fullName evidence="4">LPXTG cell wall anchor domain-containing protein</fullName>
    </recommendedName>
</protein>
<feature type="transmembrane region" description="Helical" evidence="1">
    <location>
        <begin position="12"/>
        <end position="31"/>
    </location>
</feature>
<proteinExistence type="predicted"/>
<organism evidence="2 3">
    <name type="scientific">Trueperella abortisuis</name>
    <dbReference type="NCBI Taxonomy" id="445930"/>
    <lineage>
        <taxon>Bacteria</taxon>
        <taxon>Bacillati</taxon>
        <taxon>Actinomycetota</taxon>
        <taxon>Actinomycetes</taxon>
        <taxon>Actinomycetales</taxon>
        <taxon>Actinomycetaceae</taxon>
        <taxon>Trueperella</taxon>
    </lineage>
</organism>
<keyword evidence="1" id="KW-0472">Membrane</keyword>
<evidence type="ECO:0000313" key="2">
    <source>
        <dbReference type="EMBL" id="MDP9833224.1"/>
    </source>
</evidence>
<keyword evidence="1" id="KW-0812">Transmembrane</keyword>
<sequence length="45" mass="4749">MMAILDLIDTRGLLVHGIVVLAVGVALVIWAREKEKGEGTGGKDC</sequence>
<keyword evidence="3" id="KW-1185">Reference proteome</keyword>